<evidence type="ECO:0000313" key="2">
    <source>
        <dbReference type="EMBL" id="QDZ76504.1"/>
    </source>
</evidence>
<dbReference type="GO" id="GO:0004803">
    <property type="term" value="F:transposase activity"/>
    <property type="evidence" value="ECO:0007669"/>
    <property type="project" value="InterPro"/>
</dbReference>
<sequence length="56" mass="6733">MDKVHILFKVHLNTDMTKFMKAYKSTSSQLMKRVFPQMKNNLWNERVSSAILERIF</sequence>
<dbReference type="SUPFAM" id="SSF143422">
    <property type="entry name" value="Transposase IS200-like"/>
    <property type="match status" value="1"/>
</dbReference>
<organism evidence="2 3">
    <name type="scientific">Bacillus cereus</name>
    <dbReference type="NCBI Taxonomy" id="1396"/>
    <lineage>
        <taxon>Bacteria</taxon>
        <taxon>Bacillati</taxon>
        <taxon>Bacillota</taxon>
        <taxon>Bacilli</taxon>
        <taxon>Bacillales</taxon>
        <taxon>Bacillaceae</taxon>
        <taxon>Bacillus</taxon>
        <taxon>Bacillus cereus group</taxon>
    </lineage>
</organism>
<evidence type="ECO:0000259" key="1">
    <source>
        <dbReference type="Pfam" id="PF01797"/>
    </source>
</evidence>
<dbReference type="Pfam" id="PF01797">
    <property type="entry name" value="Y1_Tnp"/>
    <property type="match status" value="1"/>
</dbReference>
<dbReference type="GO" id="GO:0006313">
    <property type="term" value="P:DNA transposition"/>
    <property type="evidence" value="ECO:0007669"/>
    <property type="project" value="InterPro"/>
</dbReference>
<gene>
    <name evidence="2" type="ORF">D0437_26965</name>
</gene>
<dbReference type="GO" id="GO:0003677">
    <property type="term" value="F:DNA binding"/>
    <property type="evidence" value="ECO:0007669"/>
    <property type="project" value="InterPro"/>
</dbReference>
<evidence type="ECO:0000313" key="3">
    <source>
        <dbReference type="Proteomes" id="UP000321735"/>
    </source>
</evidence>
<feature type="domain" description="Transposase IS200-like" evidence="1">
    <location>
        <begin position="2"/>
        <end position="45"/>
    </location>
</feature>
<proteinExistence type="predicted"/>
<dbReference type="Proteomes" id="UP000321735">
    <property type="component" value="Chromosome"/>
</dbReference>
<name>A0A9X7M092_BACCE</name>
<dbReference type="EMBL" id="CP031778">
    <property type="protein sequence ID" value="QDZ76504.1"/>
    <property type="molecule type" value="Genomic_DNA"/>
</dbReference>
<dbReference type="InterPro" id="IPR036515">
    <property type="entry name" value="Transposase_17_sf"/>
</dbReference>
<dbReference type="Gene3D" id="3.30.70.1290">
    <property type="entry name" value="Transposase IS200-like"/>
    <property type="match status" value="1"/>
</dbReference>
<accession>A0A9X7M092</accession>
<dbReference type="InterPro" id="IPR002686">
    <property type="entry name" value="Transposase_17"/>
</dbReference>
<reference evidence="2 3" key="1">
    <citation type="journal article" date="2019" name="Ecotoxicol. Environ. Saf.">
        <title>Microbial characterization of heavy metal resistant bacterial strains isolated from an electroplating wastewater treatment plant.</title>
        <authorList>
            <person name="Cai X."/>
            <person name="Zheng X."/>
            <person name="Zhang D."/>
            <person name="Iqbal W."/>
            <person name="Liu C."/>
            <person name="Yang B."/>
            <person name="Zhao X."/>
            <person name="Lu X."/>
            <person name="Mao Y."/>
        </authorList>
    </citation>
    <scope>NUCLEOTIDE SEQUENCE [LARGE SCALE GENOMIC DNA]</scope>
    <source>
        <strain evidence="2 3">Co1-1</strain>
    </source>
</reference>
<dbReference type="AlphaFoldDB" id="A0A9X7M092"/>
<protein>
    <recommendedName>
        <fullName evidence="1">Transposase IS200-like domain-containing protein</fullName>
    </recommendedName>
</protein>